<feature type="non-terminal residue" evidence="1">
    <location>
        <position position="1632"/>
    </location>
</feature>
<protein>
    <submittedName>
        <fullName evidence="1">Uncharacterized protein</fullName>
    </submittedName>
</protein>
<evidence type="ECO:0000313" key="2">
    <source>
        <dbReference type="Proteomes" id="UP001057452"/>
    </source>
</evidence>
<dbReference type="Proteomes" id="UP001057452">
    <property type="component" value="Chromosome 8"/>
</dbReference>
<comment type="caution">
    <text evidence="1">The sequence shown here is derived from an EMBL/GenBank/DDBJ whole genome shotgun (WGS) entry which is preliminary data.</text>
</comment>
<name>A0ACB9X984_CHAAC</name>
<sequence>MDGRDFGPPRSVHGPPPLLAGLSMEAHRLGAAAAAGRIPPSPGHPPPLHSGKFMPSAINLHPHHSDAYSAGSSPFLSGYHGPSHLTSDPGVPTGQSQQSADGSALGITSSRSPGDSLLSLVAKAAGILFHFYLLLRAVSYMHLVPPSSTCLLSCPLSHCISMTYLMNTVSDSQVYISGSPRTSPSLVKTRSAGYPPIPSSLYSSPYHLSLGHLDPSSLPQHHLYDSHKEGFYLPASLSQLPLHPPSAPPSAPPSSTPPQRTTGGSRSGIKRGRKRGIRRETRGPSIITLTPTSRKTHSTEPRSRPSPPLHTFPQSGVREESNNPDRQRRNDYGHHHPPPPASHPSAQPHPSTHRETQRVSAPTYVPSVEVYDERVGPIQIASQSRFSPDVSKQPIRLGTERAGAEPKWNTISPLTNYATSHMAALAAQHGHTLPSPAHTQMATTHRAGNTPHSPQTHPSQTHPSQRPGEEGGQRRYLDPATLYRPGVSLAGERGGVAGSDPSEVSAMQSLIKYSGNFAAEGPGAARQTGEGRGPFGGLAHREQERPDSARSFGREAEGEVRHPPVGIAVAVARQRDSSSSSKQSGGNSDSQRALLQNAIKDEERADDRGRHHDDRMLVGRLEREQDKVLRESKELAEFTQMHPPPLSSGMTPSMMAPSLMTSNLMVTGGAALAGAGRWPPDPQTLTSHPWMPRPGAPPVWLSSSPYSLGPSSLHQALPQGYPPSLQGSMPPPYQLARDPQSGQLIVIPTEHLQHYGGDVMDRGGPVWPGVYGTSSSLQHAAQLQLLSQQQMLRQQELLMIQQHTAQVLELQRNAQLVERFKASEHRPEMEDKADKRHSDPKPRRSSISSPSPSPILHPRKLPPHSRSPTPSTSSLTPLPPLPSPVTALKSEEGGHRVLSHLPTPLPHPPSPQSASPPPSSPRRPKLEEGEVGRRVQREGQKPASASFQGVYSDLPPGYPYQSITAPFGSPFPPYHIPAPSGANTEVVPPHRSRSPSSAALLPSAHLHPRLQDTDIKPPKQTGSFLKQEPGVEQPPLDTRPDPLGALHRSCSPVPSREEARETQKLQTLTPRVPSPPLLQRERLQGIREEDKEGGQIKMEVSSYSCQATYGLPPESEPKPDVMKDPEHYPSCVAADSDNEELQHITSAVCEQEQPHTPITSHTPSQKESVTETPVYHLSASNSPLPLIVGPEDPMAGMFALLAASEIVQARPTTPPAPTLLPQIEIHSLGVDCSGAGALEMVALEGMALLSQMAQREMEHISMEQDLTLEGLDGLLEASRQILLEAIEKQSHIDLPRTLDPNKKYSWRQRKEPLYSKMSVDVLDAVEVEYRVHLAELQKTYKEKQRDLTKLQRRRDKRERQQHEDERQSLTRRGRGRPRKRKHLTTPTKLDSRPGKMGRTVQYSEDSEAGEGQRKRFRVSREEEEEAEAAIGGVKMKKKKKKKKKRSWNDQEPSTSHALEVLKSKRGHVCEQEQLASDLDRALSLSQLGSLAASHKLSFKSDKSKVKSGESRMKERSIHPSAKAGKHKMATKVSSSDSALKVKGQKKTTTTLFSHVRSELSSCSNNSDSEDLTSSARGGWPSLSGMPSHENPTRKRSTSPPPSGLKSQKKKHKHLSLLLEEAGLSSSDDSFDQ</sequence>
<proteinExistence type="predicted"/>
<accession>A0ACB9X984</accession>
<evidence type="ECO:0000313" key="1">
    <source>
        <dbReference type="EMBL" id="KAI4822553.1"/>
    </source>
</evidence>
<keyword evidence="2" id="KW-1185">Reference proteome</keyword>
<dbReference type="EMBL" id="CM043792">
    <property type="protein sequence ID" value="KAI4822553.1"/>
    <property type="molecule type" value="Genomic_DNA"/>
</dbReference>
<gene>
    <name evidence="1" type="ORF">KUCAC02_008090</name>
</gene>
<reference evidence="1" key="1">
    <citation type="submission" date="2022-05" db="EMBL/GenBank/DDBJ databases">
        <title>Chromosome-level genome of Chaenocephalus aceratus.</title>
        <authorList>
            <person name="Park H."/>
        </authorList>
    </citation>
    <scope>NUCLEOTIDE SEQUENCE</scope>
    <source>
        <strain evidence="1">KU_202001</strain>
    </source>
</reference>
<organism evidence="1 2">
    <name type="scientific">Chaenocephalus aceratus</name>
    <name type="common">Blackfin icefish</name>
    <name type="synonym">Chaenichthys aceratus</name>
    <dbReference type="NCBI Taxonomy" id="36190"/>
    <lineage>
        <taxon>Eukaryota</taxon>
        <taxon>Metazoa</taxon>
        <taxon>Chordata</taxon>
        <taxon>Craniata</taxon>
        <taxon>Vertebrata</taxon>
        <taxon>Euteleostomi</taxon>
        <taxon>Actinopterygii</taxon>
        <taxon>Neopterygii</taxon>
        <taxon>Teleostei</taxon>
        <taxon>Neoteleostei</taxon>
        <taxon>Acanthomorphata</taxon>
        <taxon>Eupercaria</taxon>
        <taxon>Perciformes</taxon>
        <taxon>Notothenioidei</taxon>
        <taxon>Channichthyidae</taxon>
        <taxon>Chaenocephalus</taxon>
    </lineage>
</organism>